<evidence type="ECO:0000313" key="2">
    <source>
        <dbReference type="Proteomes" id="UP000054092"/>
    </source>
</evidence>
<gene>
    <name evidence="1" type="ORF">XD94_1848</name>
</gene>
<sequence>IYLNGGSSPYYTGTITTDTAGVAKFTVVNAPSGTYSTVVTDVSAAGYTWDTKFPEDTFDK</sequence>
<proteinExistence type="predicted"/>
<dbReference type="Proteomes" id="UP000054092">
    <property type="component" value="Unassembled WGS sequence"/>
</dbReference>
<protein>
    <submittedName>
        <fullName evidence="1">Peptidase S8 and S53 subtilisin kexin sedolisin</fullName>
    </submittedName>
</protein>
<dbReference type="AlphaFoldDB" id="A0A101HJQ5"/>
<name>A0A101HJQ5_9BACT</name>
<dbReference type="EMBL" id="LGGP01000418">
    <property type="protein sequence ID" value="KUK78080.1"/>
    <property type="molecule type" value="Genomic_DNA"/>
</dbReference>
<organism evidence="1 2">
    <name type="scientific">Mesotoga prima</name>
    <dbReference type="NCBI Taxonomy" id="1184387"/>
    <lineage>
        <taxon>Bacteria</taxon>
        <taxon>Thermotogati</taxon>
        <taxon>Thermotogota</taxon>
        <taxon>Thermotogae</taxon>
        <taxon>Kosmotogales</taxon>
        <taxon>Kosmotogaceae</taxon>
        <taxon>Mesotoga</taxon>
    </lineage>
</organism>
<reference evidence="2" key="1">
    <citation type="journal article" date="2015" name="MBio">
        <title>Genome-Resolved Metagenomic Analysis Reveals Roles for Candidate Phyla and Other Microbial Community Members in Biogeochemical Transformations in Oil Reservoirs.</title>
        <authorList>
            <person name="Hu P."/>
            <person name="Tom L."/>
            <person name="Singh A."/>
            <person name="Thomas B.C."/>
            <person name="Baker B.J."/>
            <person name="Piceno Y.M."/>
            <person name="Andersen G.L."/>
            <person name="Banfield J.F."/>
        </authorList>
    </citation>
    <scope>NUCLEOTIDE SEQUENCE [LARGE SCALE GENOMIC DNA]</scope>
</reference>
<feature type="non-terminal residue" evidence="1">
    <location>
        <position position="1"/>
    </location>
</feature>
<dbReference type="PATRIC" id="fig|1184387.3.peg.318"/>
<accession>A0A101HJQ5</accession>
<comment type="caution">
    <text evidence="1">The sequence shown here is derived from an EMBL/GenBank/DDBJ whole genome shotgun (WGS) entry which is preliminary data.</text>
</comment>
<evidence type="ECO:0000313" key="1">
    <source>
        <dbReference type="EMBL" id="KUK78080.1"/>
    </source>
</evidence>